<dbReference type="GO" id="GO:1904047">
    <property type="term" value="F:S-adenosyl-L-methionine binding"/>
    <property type="evidence" value="ECO:0007669"/>
    <property type="project" value="UniProtKB-UniRule"/>
</dbReference>
<dbReference type="GO" id="GO:0016840">
    <property type="term" value="F:carbon-nitrogen lyase activity"/>
    <property type="evidence" value="ECO:0007669"/>
    <property type="project" value="UniProtKB-UniRule"/>
</dbReference>
<dbReference type="SFLD" id="SFLDS00029">
    <property type="entry name" value="Radical_SAM"/>
    <property type="match status" value="1"/>
</dbReference>
<keyword evidence="3 8" id="KW-0479">Metal-binding</keyword>
<comment type="catalytic activity">
    <reaction evidence="8">
        <text>6-carboxy-5,6,7,8-tetrahydropterin + H(+) = 7-carboxy-7-carbaguanine + NH4(+)</text>
        <dbReference type="Rhea" id="RHEA:27974"/>
        <dbReference type="ChEBI" id="CHEBI:15378"/>
        <dbReference type="ChEBI" id="CHEBI:28938"/>
        <dbReference type="ChEBI" id="CHEBI:61032"/>
        <dbReference type="ChEBI" id="CHEBI:61036"/>
        <dbReference type="EC" id="4.3.99.3"/>
    </reaction>
</comment>
<evidence type="ECO:0000256" key="4">
    <source>
        <dbReference type="ARBA" id="ARBA00022842"/>
    </source>
</evidence>
<dbReference type="GO" id="GO:0008616">
    <property type="term" value="P:tRNA queuosine(34) biosynthetic process"/>
    <property type="evidence" value="ECO:0007669"/>
    <property type="project" value="UniProtKB-UniRule"/>
</dbReference>
<dbReference type="Proteomes" id="UP000248544">
    <property type="component" value="Unassembled WGS sequence"/>
</dbReference>
<keyword evidence="11" id="KW-1185">Reference proteome</keyword>
<comment type="caution">
    <text evidence="8">Lacks conserved residue(s) required for the propagation of feature annotation.</text>
</comment>
<evidence type="ECO:0000313" key="10">
    <source>
        <dbReference type="EMBL" id="PZG44549.1"/>
    </source>
</evidence>
<accession>A0A2W2GPI7</accession>
<dbReference type="CDD" id="cd01335">
    <property type="entry name" value="Radical_SAM"/>
    <property type="match status" value="1"/>
</dbReference>
<dbReference type="PANTHER" id="PTHR42836">
    <property type="entry name" value="7-CARBOXY-7-DEAZAGUANINE SYNTHASE"/>
    <property type="match status" value="1"/>
</dbReference>
<dbReference type="AlphaFoldDB" id="A0A2W2GPI7"/>
<comment type="pathway">
    <text evidence="8">Purine metabolism; 7-cyano-7-deazaguanine biosynthesis.</text>
</comment>
<keyword evidence="1 8" id="KW-0004">4Fe-4S</keyword>
<gene>
    <name evidence="8" type="primary">queE</name>
    <name evidence="10" type="ORF">C1I98_17045</name>
</gene>
<dbReference type="InterPro" id="IPR058240">
    <property type="entry name" value="rSAM_sf"/>
</dbReference>
<dbReference type="UniPathway" id="UPA00391"/>
<reference evidence="10 11" key="1">
    <citation type="submission" date="2018-01" db="EMBL/GenBank/DDBJ databases">
        <title>Draft genome sequence of Sphaerisporangium sp. 7K107.</title>
        <authorList>
            <person name="Sahin N."/>
            <person name="Saygin H."/>
            <person name="Ay H."/>
        </authorList>
    </citation>
    <scope>NUCLEOTIDE SEQUENCE [LARGE SCALE GENOMIC DNA]</scope>
    <source>
        <strain evidence="10 11">7K107</strain>
    </source>
</reference>
<feature type="domain" description="Radical SAM core" evidence="9">
    <location>
        <begin position="27"/>
        <end position="233"/>
    </location>
</feature>
<keyword evidence="4 8" id="KW-0460">Magnesium</keyword>
<dbReference type="EMBL" id="POUA01000122">
    <property type="protein sequence ID" value="PZG44549.1"/>
    <property type="molecule type" value="Genomic_DNA"/>
</dbReference>
<dbReference type="EC" id="4.3.99.3" evidence="8"/>
<name>A0A2W2GPI7_9ACTN</name>
<dbReference type="InterPro" id="IPR007197">
    <property type="entry name" value="rSAM"/>
</dbReference>
<dbReference type="PROSITE" id="PS51918">
    <property type="entry name" value="RADICAL_SAM"/>
    <property type="match status" value="1"/>
</dbReference>
<feature type="binding site" evidence="8">
    <location>
        <position position="40"/>
    </location>
    <ligand>
        <name>[4Fe-4S] cluster</name>
        <dbReference type="ChEBI" id="CHEBI:49883"/>
        <note>4Fe-4S-S-AdoMet</note>
    </ligand>
</feature>
<comment type="cofactor">
    <cofactor evidence="8">
        <name>S-adenosyl-L-methionine</name>
        <dbReference type="ChEBI" id="CHEBI:59789"/>
    </cofactor>
    <text evidence="8">Binds 1 S-adenosyl-L-methionine per subunit.</text>
</comment>
<dbReference type="SUPFAM" id="SSF102114">
    <property type="entry name" value="Radical SAM enzymes"/>
    <property type="match status" value="1"/>
</dbReference>
<dbReference type="PIRSF" id="PIRSF000370">
    <property type="entry name" value="QueE"/>
    <property type="match status" value="1"/>
</dbReference>
<comment type="subunit">
    <text evidence="8">Homodimer.</text>
</comment>
<comment type="similarity">
    <text evidence="8">Belongs to the radical SAM superfamily. 7-carboxy-7-deazaguanine synthase family.</text>
</comment>
<feature type="binding site" evidence="8">
    <location>
        <position position="87"/>
    </location>
    <ligand>
        <name>substrate</name>
    </ligand>
</feature>
<evidence type="ECO:0000256" key="1">
    <source>
        <dbReference type="ARBA" id="ARBA00022485"/>
    </source>
</evidence>
<proteinExistence type="inferred from homology"/>
<dbReference type="InterPro" id="IPR024924">
    <property type="entry name" value="7-CO-7-deazaguanine_synth-like"/>
</dbReference>
<keyword evidence="2 8" id="KW-0949">S-adenosyl-L-methionine</keyword>
<evidence type="ECO:0000259" key="9">
    <source>
        <dbReference type="PROSITE" id="PS51918"/>
    </source>
</evidence>
<comment type="cofactor">
    <cofactor evidence="8">
        <name>[4Fe-4S] cluster</name>
        <dbReference type="ChEBI" id="CHEBI:49883"/>
    </cofactor>
    <text evidence="8">Binds 1 [4Fe-4S] cluster. The cluster is coordinated with 3 cysteines and an exchangeable S-adenosyl-L-methionine.</text>
</comment>
<organism evidence="10 11">
    <name type="scientific">Spongiactinospora gelatinilytica</name>
    <dbReference type="NCBI Taxonomy" id="2666298"/>
    <lineage>
        <taxon>Bacteria</taxon>
        <taxon>Bacillati</taxon>
        <taxon>Actinomycetota</taxon>
        <taxon>Actinomycetes</taxon>
        <taxon>Streptosporangiales</taxon>
        <taxon>Streptosporangiaceae</taxon>
        <taxon>Spongiactinospora</taxon>
    </lineage>
</organism>
<feature type="binding site" evidence="8">
    <location>
        <position position="89"/>
    </location>
    <ligand>
        <name>S-adenosyl-L-methionine</name>
        <dbReference type="ChEBI" id="CHEBI:59789"/>
    </ligand>
</feature>
<comment type="function">
    <text evidence="8">Catalyzes the complex heterocyclic radical-mediated conversion of 6-carboxy-5,6,7,8-tetrahydropterin (CPH4) to 7-carboxy-7-deazaguanine (CDG), a step common to the biosynthetic pathways of all 7-deazapurine-containing compounds.</text>
</comment>
<evidence type="ECO:0000313" key="11">
    <source>
        <dbReference type="Proteomes" id="UP000248544"/>
    </source>
</evidence>
<evidence type="ECO:0000256" key="2">
    <source>
        <dbReference type="ARBA" id="ARBA00022691"/>
    </source>
</evidence>
<sequence length="235" mass="25958">MGRVQGGAVSLLVIEIFGPTFQGEGPSAGQLAAFLRLSRCNLTCTWCDTPETWDASRHDLTAITRRMTDAQALHEVLAIPAPLVVITGGEPLLQKDRLVWLADMFRANRRRVEIETNGTIVPSRGLLDAVRQWNVSPKLANSGVPESKRIKPEALAMFVSSGRAAFKFVVESLADLEEIARLEEKYGLAPIWVMPQATSSPQVLGVMREMADETLARRWNLSTRLHILLEGTSVR</sequence>
<dbReference type="GO" id="GO:0051539">
    <property type="term" value="F:4 iron, 4 sulfur cluster binding"/>
    <property type="evidence" value="ECO:0007669"/>
    <property type="project" value="UniProtKB-UniRule"/>
</dbReference>
<keyword evidence="7 8" id="KW-0456">Lyase</keyword>
<dbReference type="Pfam" id="PF04055">
    <property type="entry name" value="Radical_SAM"/>
    <property type="match status" value="1"/>
</dbReference>
<keyword evidence="8" id="KW-0671">Queuosine biosynthesis</keyword>
<evidence type="ECO:0000256" key="6">
    <source>
        <dbReference type="ARBA" id="ARBA00023014"/>
    </source>
</evidence>
<dbReference type="HAMAP" id="MF_00917">
    <property type="entry name" value="QueE"/>
    <property type="match status" value="1"/>
</dbReference>
<feature type="binding site" evidence="8">
    <location>
        <begin position="21"/>
        <end position="23"/>
    </location>
    <ligand>
        <name>substrate</name>
    </ligand>
</feature>
<dbReference type="PANTHER" id="PTHR42836:SF1">
    <property type="entry name" value="7-CARBOXY-7-DEAZAGUANINE SYNTHASE"/>
    <property type="match status" value="1"/>
</dbReference>
<keyword evidence="5 8" id="KW-0408">Iron</keyword>
<feature type="binding site" evidence="8">
    <location>
        <position position="47"/>
    </location>
    <ligand>
        <name>[4Fe-4S] cluster</name>
        <dbReference type="ChEBI" id="CHEBI:49883"/>
        <note>4Fe-4S-S-AdoMet</note>
    </ligand>
</feature>
<evidence type="ECO:0000256" key="5">
    <source>
        <dbReference type="ARBA" id="ARBA00023004"/>
    </source>
</evidence>
<feature type="binding site" evidence="8">
    <location>
        <position position="49"/>
    </location>
    <ligand>
        <name>Mg(2+)</name>
        <dbReference type="ChEBI" id="CHEBI:18420"/>
    </ligand>
</feature>
<dbReference type="InterPro" id="IPR013785">
    <property type="entry name" value="Aldolase_TIM"/>
</dbReference>
<feature type="binding site" evidence="8">
    <location>
        <begin position="46"/>
        <end position="48"/>
    </location>
    <ligand>
        <name>S-adenosyl-L-methionine</name>
        <dbReference type="ChEBI" id="CHEBI:59789"/>
    </ligand>
</feature>
<feature type="binding site" evidence="8">
    <location>
        <position position="36"/>
    </location>
    <ligand>
        <name>substrate</name>
    </ligand>
</feature>
<comment type="caution">
    <text evidence="10">The sequence shown here is derived from an EMBL/GenBank/DDBJ whole genome shotgun (WGS) entry which is preliminary data.</text>
</comment>
<feature type="binding site" evidence="8">
    <location>
        <position position="44"/>
    </location>
    <ligand>
        <name>[4Fe-4S] cluster</name>
        <dbReference type="ChEBI" id="CHEBI:49883"/>
        <note>4Fe-4S-S-AdoMet</note>
    </ligand>
</feature>
<evidence type="ECO:0000256" key="8">
    <source>
        <dbReference type="HAMAP-Rule" id="MF_00917"/>
    </source>
</evidence>
<comment type="cofactor">
    <cofactor evidence="8">
        <name>Mg(2+)</name>
        <dbReference type="ChEBI" id="CHEBI:18420"/>
    </cofactor>
</comment>
<keyword evidence="6 8" id="KW-0411">Iron-sulfur</keyword>
<feature type="binding site" evidence="8">
    <location>
        <begin position="136"/>
        <end position="138"/>
    </location>
    <ligand>
        <name>S-adenosyl-L-methionine</name>
        <dbReference type="ChEBI" id="CHEBI:59789"/>
    </ligand>
</feature>
<dbReference type="Gene3D" id="3.20.20.70">
    <property type="entry name" value="Aldolase class I"/>
    <property type="match status" value="1"/>
</dbReference>
<dbReference type="GO" id="GO:0000287">
    <property type="term" value="F:magnesium ion binding"/>
    <property type="evidence" value="ECO:0007669"/>
    <property type="project" value="UniProtKB-UniRule"/>
</dbReference>
<protein>
    <recommendedName>
        <fullName evidence="8">7-carboxy-7-deazaguanine synthase</fullName>
        <shortName evidence="8">CDG synthase</shortName>
        <ecNumber evidence="8">4.3.99.3</ecNumber>
    </recommendedName>
    <alternativeName>
        <fullName evidence="8">Queuosine biosynthesis protein QueE</fullName>
    </alternativeName>
</protein>
<evidence type="ECO:0000256" key="7">
    <source>
        <dbReference type="ARBA" id="ARBA00023239"/>
    </source>
</evidence>
<evidence type="ECO:0000256" key="3">
    <source>
        <dbReference type="ARBA" id="ARBA00022723"/>
    </source>
</evidence>